<dbReference type="InterPro" id="IPR051531">
    <property type="entry name" value="N-acetyltransferase"/>
</dbReference>
<dbReference type="PANTHER" id="PTHR43792:SF1">
    <property type="entry name" value="N-ACETYLTRANSFERASE DOMAIN-CONTAINING PROTEIN"/>
    <property type="match status" value="1"/>
</dbReference>
<keyword evidence="2" id="KW-0808">Transferase</keyword>
<sequence length="118" mass="13105">MPEFNSPAVDSGVFATEQPTLVGTDGLTLRPWTDADAPVVFAAFQDAAIRRWHVRKADSLNEVRPWIRTWRSAWHAGNGQWAVISGGEVAGRIGLRRSDLTEGVTELAYWTMPAWRGL</sequence>
<evidence type="ECO:0000259" key="1">
    <source>
        <dbReference type="Pfam" id="PF13302"/>
    </source>
</evidence>
<dbReference type="Pfam" id="PF13302">
    <property type="entry name" value="Acetyltransf_3"/>
    <property type="match status" value="1"/>
</dbReference>
<dbReference type="RefSeq" id="WP_378600451.1">
    <property type="nucleotide sequence ID" value="NZ_JBHSQN010000002.1"/>
</dbReference>
<dbReference type="SUPFAM" id="SSF55729">
    <property type="entry name" value="Acyl-CoA N-acyltransferases (Nat)"/>
    <property type="match status" value="1"/>
</dbReference>
<gene>
    <name evidence="2" type="ORF">ACFP3H_05425</name>
</gene>
<evidence type="ECO:0000313" key="2">
    <source>
        <dbReference type="EMBL" id="MFC6010482.1"/>
    </source>
</evidence>
<organism evidence="2 3">
    <name type="scientific">Nocardia lasii</name>
    <dbReference type="NCBI Taxonomy" id="1616107"/>
    <lineage>
        <taxon>Bacteria</taxon>
        <taxon>Bacillati</taxon>
        <taxon>Actinomycetota</taxon>
        <taxon>Actinomycetes</taxon>
        <taxon>Mycobacteriales</taxon>
        <taxon>Nocardiaceae</taxon>
        <taxon>Nocardia</taxon>
    </lineage>
</organism>
<dbReference type="GO" id="GO:0016746">
    <property type="term" value="F:acyltransferase activity"/>
    <property type="evidence" value="ECO:0007669"/>
    <property type="project" value="UniProtKB-KW"/>
</dbReference>
<keyword evidence="2" id="KW-0012">Acyltransferase</keyword>
<proteinExistence type="predicted"/>
<dbReference type="InterPro" id="IPR000182">
    <property type="entry name" value="GNAT_dom"/>
</dbReference>
<dbReference type="PANTHER" id="PTHR43792">
    <property type="entry name" value="GNAT FAMILY, PUTATIVE (AFU_ORTHOLOGUE AFUA_3G00765)-RELATED-RELATED"/>
    <property type="match status" value="1"/>
</dbReference>
<dbReference type="Gene3D" id="3.40.630.30">
    <property type="match status" value="1"/>
</dbReference>
<name>A0ABW1JND5_9NOCA</name>
<feature type="domain" description="N-acetyltransferase" evidence="1">
    <location>
        <begin position="27"/>
        <end position="117"/>
    </location>
</feature>
<keyword evidence="3" id="KW-1185">Reference proteome</keyword>
<dbReference type="InterPro" id="IPR016181">
    <property type="entry name" value="Acyl_CoA_acyltransferase"/>
</dbReference>
<protein>
    <submittedName>
        <fullName evidence="2">GNAT family N-acetyltransferase</fullName>
        <ecNumber evidence="2">2.3.-.-</ecNumber>
    </submittedName>
</protein>
<dbReference type="EMBL" id="JBHSQN010000002">
    <property type="protein sequence ID" value="MFC6010482.1"/>
    <property type="molecule type" value="Genomic_DNA"/>
</dbReference>
<evidence type="ECO:0000313" key="3">
    <source>
        <dbReference type="Proteomes" id="UP001596223"/>
    </source>
</evidence>
<dbReference type="Proteomes" id="UP001596223">
    <property type="component" value="Unassembled WGS sequence"/>
</dbReference>
<accession>A0ABW1JND5</accession>
<comment type="caution">
    <text evidence="2">The sequence shown here is derived from an EMBL/GenBank/DDBJ whole genome shotgun (WGS) entry which is preliminary data.</text>
</comment>
<reference evidence="3" key="1">
    <citation type="journal article" date="2019" name="Int. J. Syst. Evol. Microbiol.">
        <title>The Global Catalogue of Microorganisms (GCM) 10K type strain sequencing project: providing services to taxonomists for standard genome sequencing and annotation.</title>
        <authorList>
            <consortium name="The Broad Institute Genomics Platform"/>
            <consortium name="The Broad Institute Genome Sequencing Center for Infectious Disease"/>
            <person name="Wu L."/>
            <person name="Ma J."/>
        </authorList>
    </citation>
    <scope>NUCLEOTIDE SEQUENCE [LARGE SCALE GENOMIC DNA]</scope>
    <source>
        <strain evidence="3">CCUG 36956</strain>
    </source>
</reference>
<dbReference type="EC" id="2.3.-.-" evidence="2"/>